<feature type="transmembrane region" description="Helical" evidence="2">
    <location>
        <begin position="43"/>
        <end position="66"/>
    </location>
</feature>
<evidence type="ECO:0000313" key="3">
    <source>
        <dbReference type="EnsemblPlants" id="OB01G15340.1"/>
    </source>
</evidence>
<dbReference type="Proteomes" id="UP000006038">
    <property type="component" value="Chromosome 1"/>
</dbReference>
<sequence>RRRHAAAQAVHHPPHEGWAKGEGAPETRGLNTKGSLDMDPLQYHMSLAATFRTVTLSLTYIVLFYYRYTCQ</sequence>
<feature type="region of interest" description="Disordered" evidence="1">
    <location>
        <begin position="1"/>
        <end position="33"/>
    </location>
</feature>
<feature type="compositionally biased region" description="Basic and acidic residues" evidence="1">
    <location>
        <begin position="13"/>
        <end position="25"/>
    </location>
</feature>
<accession>J3KX28</accession>
<keyword evidence="2" id="KW-1133">Transmembrane helix</keyword>
<protein>
    <submittedName>
        <fullName evidence="3">Uncharacterized protein</fullName>
    </submittedName>
</protein>
<feature type="compositionally biased region" description="Low complexity" evidence="1">
    <location>
        <begin position="1"/>
        <end position="11"/>
    </location>
</feature>
<dbReference type="Gramene" id="OB01G15340.1">
    <property type="protein sequence ID" value="OB01G15340.1"/>
    <property type="gene ID" value="OB01G15340"/>
</dbReference>
<proteinExistence type="predicted"/>
<evidence type="ECO:0000313" key="4">
    <source>
        <dbReference type="Proteomes" id="UP000006038"/>
    </source>
</evidence>
<reference evidence="3" key="2">
    <citation type="submission" date="2013-04" db="UniProtKB">
        <authorList>
            <consortium name="EnsemblPlants"/>
        </authorList>
    </citation>
    <scope>IDENTIFICATION</scope>
</reference>
<keyword evidence="2" id="KW-0472">Membrane</keyword>
<dbReference type="AlphaFoldDB" id="J3KX28"/>
<name>J3KX28_ORYBR</name>
<reference evidence="3" key="1">
    <citation type="journal article" date="2013" name="Nat. Commun.">
        <title>Whole-genome sequencing of Oryza brachyantha reveals mechanisms underlying Oryza genome evolution.</title>
        <authorList>
            <person name="Chen J."/>
            <person name="Huang Q."/>
            <person name="Gao D."/>
            <person name="Wang J."/>
            <person name="Lang Y."/>
            <person name="Liu T."/>
            <person name="Li B."/>
            <person name="Bai Z."/>
            <person name="Luis Goicoechea J."/>
            <person name="Liang C."/>
            <person name="Chen C."/>
            <person name="Zhang W."/>
            <person name="Sun S."/>
            <person name="Liao Y."/>
            <person name="Zhang X."/>
            <person name="Yang L."/>
            <person name="Song C."/>
            <person name="Wang M."/>
            <person name="Shi J."/>
            <person name="Liu G."/>
            <person name="Liu J."/>
            <person name="Zhou H."/>
            <person name="Zhou W."/>
            <person name="Yu Q."/>
            <person name="An N."/>
            <person name="Chen Y."/>
            <person name="Cai Q."/>
            <person name="Wang B."/>
            <person name="Liu B."/>
            <person name="Min J."/>
            <person name="Huang Y."/>
            <person name="Wu H."/>
            <person name="Li Z."/>
            <person name="Zhang Y."/>
            <person name="Yin Y."/>
            <person name="Song W."/>
            <person name="Jiang J."/>
            <person name="Jackson S.A."/>
            <person name="Wing R.A."/>
            <person name="Wang J."/>
            <person name="Chen M."/>
        </authorList>
    </citation>
    <scope>NUCLEOTIDE SEQUENCE [LARGE SCALE GENOMIC DNA]</scope>
    <source>
        <strain evidence="3">cv. IRGC 101232</strain>
    </source>
</reference>
<keyword evidence="4" id="KW-1185">Reference proteome</keyword>
<dbReference type="HOGENOM" id="CLU_2747553_0_0_1"/>
<dbReference type="EnsemblPlants" id="OB01G15340.1">
    <property type="protein sequence ID" value="OB01G15340.1"/>
    <property type="gene ID" value="OB01G15340"/>
</dbReference>
<evidence type="ECO:0000256" key="2">
    <source>
        <dbReference type="SAM" id="Phobius"/>
    </source>
</evidence>
<keyword evidence="2" id="KW-0812">Transmembrane</keyword>
<evidence type="ECO:0000256" key="1">
    <source>
        <dbReference type="SAM" id="MobiDB-lite"/>
    </source>
</evidence>
<organism evidence="3">
    <name type="scientific">Oryza brachyantha</name>
    <name type="common">malo sina</name>
    <dbReference type="NCBI Taxonomy" id="4533"/>
    <lineage>
        <taxon>Eukaryota</taxon>
        <taxon>Viridiplantae</taxon>
        <taxon>Streptophyta</taxon>
        <taxon>Embryophyta</taxon>
        <taxon>Tracheophyta</taxon>
        <taxon>Spermatophyta</taxon>
        <taxon>Magnoliopsida</taxon>
        <taxon>Liliopsida</taxon>
        <taxon>Poales</taxon>
        <taxon>Poaceae</taxon>
        <taxon>BOP clade</taxon>
        <taxon>Oryzoideae</taxon>
        <taxon>Oryzeae</taxon>
        <taxon>Oryzinae</taxon>
        <taxon>Oryza</taxon>
    </lineage>
</organism>